<feature type="chain" id="PRO_5026673966" evidence="6">
    <location>
        <begin position="30"/>
        <end position="653"/>
    </location>
</feature>
<dbReference type="InterPro" id="IPR033453">
    <property type="entry name" value="Glyco_hydro_30_TIM-barrel"/>
</dbReference>
<dbReference type="Pfam" id="PF00754">
    <property type="entry name" value="F5_F8_type_C"/>
    <property type="match status" value="1"/>
</dbReference>
<reference evidence="8" key="1">
    <citation type="submission" date="2019-11" db="EMBL/GenBank/DDBJ databases">
        <authorList>
            <person name="Feng L."/>
        </authorList>
    </citation>
    <scope>NUCLEOTIDE SEQUENCE</scope>
    <source>
        <strain evidence="8">CnexileLFYP112</strain>
    </source>
</reference>
<protein>
    <submittedName>
        <fullName evidence="8">O-Glycosyl hydrolase family 30</fullName>
    </submittedName>
</protein>
<dbReference type="EMBL" id="CACRTG010000021">
    <property type="protein sequence ID" value="VYT24411.1"/>
    <property type="molecule type" value="Genomic_DNA"/>
</dbReference>
<evidence type="ECO:0000256" key="2">
    <source>
        <dbReference type="ARBA" id="ARBA00022729"/>
    </source>
</evidence>
<dbReference type="InterPro" id="IPR001139">
    <property type="entry name" value="Glyco_hydro_30"/>
</dbReference>
<accession>A0A6N2V7R5</accession>
<sequence>MRRKVVAGMLTFAMFGMSLSSFSPTQVCAADDLGKVEVHVSAKEGGYDQTLPDLQFEKADAAQSSGYVKVYPDEKRQTFLGVGGAMTESAAYNLQKLSKEQQEEVYEAYFGESGAKYSVLRSTIGSADFSTRSYSYNDTEEPDPDLKNFSIEKDWDYIIPAIQKAQSYRPDIKFFAAPWAPPAWMKNSGVRRGQTGTAGLNFVDNSVKPEYYKSYANYLVKYIQEYEKVGIDVYSLSMQNEAQNNPKWEAATWSTDAVIDFVGNYLGPALEENQLDPQLLIWDWDKGNDPMHHDGFIDFNTKVLSDANARKYIDGIAFHWYAGDLWHEMQGVPMWSEDFYSLDEVKAKFPDIHLYATEGCQEKGPWFGSYDPADRYIYDILNDFEHGTEGWIDWNLVLDRDGGPTQGVVNQCHAPIMLDENNNVCYQPSYYILKQISRTVQPGTVSIKSATDMDIAKTAVLDEEGMISVMLGNVTDEEKAVTVVDADRSVDVTLKPHSLTTVKYDSNYQPDDSIDSSLPDVLVKPIAAEASSYEKNPIYNYQAESAIDDSMRTRWASDWTNQEYITFELSSRATVSGIELKFENGYDALYDIQVSDDGKNFKTVKTVMIEEMNAPEVTVKFDPVKARYVRFQGIQRNNRYGYSIYDANILVKQ</sequence>
<gene>
    <name evidence="8" type="ORF">CNLFYP112_02449</name>
</gene>
<feature type="signal peptide" evidence="6">
    <location>
        <begin position="1"/>
        <end position="29"/>
    </location>
</feature>
<dbReference type="InterPro" id="IPR000421">
    <property type="entry name" value="FA58C"/>
</dbReference>
<evidence type="ECO:0000259" key="7">
    <source>
        <dbReference type="PROSITE" id="PS50022"/>
    </source>
</evidence>
<evidence type="ECO:0000256" key="5">
    <source>
        <dbReference type="RuleBase" id="RU361188"/>
    </source>
</evidence>
<keyword evidence="3 5" id="KW-0378">Hydrolase</keyword>
<dbReference type="Pfam" id="PF02055">
    <property type="entry name" value="Glyco_hydro_30"/>
    <property type="match status" value="1"/>
</dbReference>
<organism evidence="8">
    <name type="scientific">[Clostridium] nexile</name>
    <dbReference type="NCBI Taxonomy" id="29361"/>
    <lineage>
        <taxon>Bacteria</taxon>
        <taxon>Bacillati</taxon>
        <taxon>Bacillota</taxon>
        <taxon>Clostridia</taxon>
        <taxon>Lachnospirales</taxon>
        <taxon>Lachnospiraceae</taxon>
        <taxon>Tyzzerella</taxon>
    </lineage>
</organism>
<dbReference type="AlphaFoldDB" id="A0A6N2V7R5"/>
<evidence type="ECO:0000256" key="3">
    <source>
        <dbReference type="ARBA" id="ARBA00022801"/>
    </source>
</evidence>
<dbReference type="Gene3D" id="2.60.120.260">
    <property type="entry name" value="Galactose-binding domain-like"/>
    <property type="match status" value="1"/>
</dbReference>
<dbReference type="InterPro" id="IPR008979">
    <property type="entry name" value="Galactose-bd-like_sf"/>
</dbReference>
<dbReference type="PANTHER" id="PTHR11069:SF23">
    <property type="entry name" value="LYSOSOMAL ACID GLUCOSYLCERAMIDASE"/>
    <property type="match status" value="1"/>
</dbReference>
<dbReference type="SUPFAM" id="SSF49785">
    <property type="entry name" value="Galactose-binding domain-like"/>
    <property type="match status" value="1"/>
</dbReference>
<dbReference type="GO" id="GO:0006680">
    <property type="term" value="P:glucosylceramide catabolic process"/>
    <property type="evidence" value="ECO:0007669"/>
    <property type="project" value="TreeGrafter"/>
</dbReference>
<dbReference type="PRINTS" id="PR00843">
    <property type="entry name" value="GLHYDRLASE30"/>
</dbReference>
<dbReference type="InterPro" id="IPR017853">
    <property type="entry name" value="GH"/>
</dbReference>
<dbReference type="GO" id="GO:0004348">
    <property type="term" value="F:glucosylceramidase activity"/>
    <property type="evidence" value="ECO:0007669"/>
    <property type="project" value="InterPro"/>
</dbReference>
<evidence type="ECO:0000256" key="6">
    <source>
        <dbReference type="SAM" id="SignalP"/>
    </source>
</evidence>
<keyword evidence="2 6" id="KW-0732">Signal</keyword>
<evidence type="ECO:0000256" key="4">
    <source>
        <dbReference type="ARBA" id="ARBA00023295"/>
    </source>
</evidence>
<dbReference type="SUPFAM" id="SSF51445">
    <property type="entry name" value="(Trans)glycosidases"/>
    <property type="match status" value="1"/>
</dbReference>
<comment type="similarity">
    <text evidence="1 5">Belongs to the glycosyl hydrolase 30 family.</text>
</comment>
<evidence type="ECO:0000256" key="1">
    <source>
        <dbReference type="ARBA" id="ARBA00005382"/>
    </source>
</evidence>
<feature type="domain" description="F5/8 type C" evidence="7">
    <location>
        <begin position="511"/>
        <end position="652"/>
    </location>
</feature>
<name>A0A6N2V7R5_9FIRM</name>
<dbReference type="Gene3D" id="3.20.20.80">
    <property type="entry name" value="Glycosidases"/>
    <property type="match status" value="1"/>
</dbReference>
<keyword evidence="4 5" id="KW-0326">Glycosidase</keyword>
<dbReference type="GO" id="GO:0016020">
    <property type="term" value="C:membrane"/>
    <property type="evidence" value="ECO:0007669"/>
    <property type="project" value="GOC"/>
</dbReference>
<dbReference type="PROSITE" id="PS50022">
    <property type="entry name" value="FA58C_3"/>
    <property type="match status" value="1"/>
</dbReference>
<evidence type="ECO:0000313" key="8">
    <source>
        <dbReference type="EMBL" id="VYT24411.1"/>
    </source>
</evidence>
<dbReference type="PANTHER" id="PTHR11069">
    <property type="entry name" value="GLUCOSYLCERAMIDASE"/>
    <property type="match status" value="1"/>
</dbReference>
<proteinExistence type="inferred from homology"/>